<organism evidence="1">
    <name type="scientific">Anguilla anguilla</name>
    <name type="common">European freshwater eel</name>
    <name type="synonym">Muraena anguilla</name>
    <dbReference type="NCBI Taxonomy" id="7936"/>
    <lineage>
        <taxon>Eukaryota</taxon>
        <taxon>Metazoa</taxon>
        <taxon>Chordata</taxon>
        <taxon>Craniata</taxon>
        <taxon>Vertebrata</taxon>
        <taxon>Euteleostomi</taxon>
        <taxon>Actinopterygii</taxon>
        <taxon>Neopterygii</taxon>
        <taxon>Teleostei</taxon>
        <taxon>Anguilliformes</taxon>
        <taxon>Anguillidae</taxon>
        <taxon>Anguilla</taxon>
    </lineage>
</organism>
<accession>A0A0E9SEI2</accession>
<protein>
    <submittedName>
        <fullName evidence="1">Uncharacterized protein</fullName>
    </submittedName>
</protein>
<dbReference type="EMBL" id="GBXM01069477">
    <property type="protein sequence ID" value="JAH39100.1"/>
    <property type="molecule type" value="Transcribed_RNA"/>
</dbReference>
<sequence>MSKKRRTVTIVC</sequence>
<evidence type="ECO:0000313" key="1">
    <source>
        <dbReference type="EMBL" id="JAH39100.1"/>
    </source>
</evidence>
<name>A0A0E9SEI2_ANGAN</name>
<reference evidence="1" key="1">
    <citation type="submission" date="2014-11" db="EMBL/GenBank/DDBJ databases">
        <authorList>
            <person name="Amaro Gonzalez C."/>
        </authorList>
    </citation>
    <scope>NUCLEOTIDE SEQUENCE</scope>
</reference>
<proteinExistence type="predicted"/>
<reference evidence="1" key="2">
    <citation type="journal article" date="2015" name="Fish Shellfish Immunol.">
        <title>Early steps in the European eel (Anguilla anguilla)-Vibrio vulnificus interaction in the gills: Role of the RtxA13 toxin.</title>
        <authorList>
            <person name="Callol A."/>
            <person name="Pajuelo D."/>
            <person name="Ebbesson L."/>
            <person name="Teles M."/>
            <person name="MacKenzie S."/>
            <person name="Amaro C."/>
        </authorList>
    </citation>
    <scope>NUCLEOTIDE SEQUENCE</scope>
</reference>